<evidence type="ECO:0000256" key="2">
    <source>
        <dbReference type="ARBA" id="ARBA00022695"/>
    </source>
</evidence>
<keyword evidence="3" id="KW-0547">Nucleotide-binding</keyword>
<dbReference type="Pfam" id="PF02661">
    <property type="entry name" value="Fic"/>
    <property type="match status" value="1"/>
</dbReference>
<gene>
    <name evidence="10" type="primary">bep226</name>
</gene>
<keyword evidence="1" id="KW-0808">Transferase</keyword>
<evidence type="ECO:0000313" key="10">
    <source>
        <dbReference type="EMBL" id="ARE31041.1"/>
    </source>
</evidence>
<dbReference type="InterPro" id="IPR036597">
    <property type="entry name" value="Fido-like_dom_sf"/>
</dbReference>
<dbReference type="GO" id="GO:0005524">
    <property type="term" value="F:ATP binding"/>
    <property type="evidence" value="ECO:0007669"/>
    <property type="project" value="UniProtKB-KW"/>
</dbReference>
<sequence>MPAAKSLSRNYFYHGTRVLKNKYQTKNAEQLEKRMARDVANAILALQKEELPERFDASYIKHIHRCLFGKTFEWAGCTRDMLFKFQDGTSALMSKMGLNPDFSFVDGEKIQEQLLSFGEIIAGKNNLKGLSREEFVREVTQFFASLNWIHPFSEGNGRVQRLFFEKLAENAGHELDFSLVTNKRMTSVCAEAMENSNLEPMEHMFEDISDPKRRSLLKNFMHHATIFKEGILDTRCIVVAKEGVSISGSVLDITRDNFVINSNDTLIICATKDLERGTLKTLKKGDFVSLTPSQTPGVLIPERRMGPLSQSELSSMISQNSSVQECLQNIKRLSKIIYGNPEAVNGTMNLVLRSPHYAQQISERIQNDPKSIAKLAGRKFLCWKSRTRKAAERHVVLLSVAVETHGKIVTRARNESMEEHQQKQMRAGHAVALPSRYLSEFFSLSPQQRENALSQDPGLKEDFEDYVRSLNQRLSPNDRKAIREEDCMALSRTLDVSVVQAQKIVELVKITDGIKQELEHSASKYLTMKNSASKYLTMKNSAYARDPEQVYGNLSYTSAQSQEQVYGNLSYTSAQSQEQVYGNLSYTSAQSQEQVYGNLSYTSAQSQEQVYGNLSYTSAQSQEQVYGNLSYTSAQNQNPAHDSVYGSIQSVKDLQQQDPEHNYAEIDFTKSTNRPVQRSDSSKTPYSTVKKSRSNNRTQSPCI</sequence>
<dbReference type="EMBL" id="KY583505">
    <property type="protein sequence ID" value="ARE31041.1"/>
    <property type="molecule type" value="Genomic_DNA"/>
</dbReference>
<dbReference type="AlphaFoldDB" id="A0A1V0PNG5"/>
<dbReference type="PANTHER" id="PTHR39560">
    <property type="entry name" value="PROTEIN ADENYLYLTRANSFERASE FIC-RELATED"/>
    <property type="match status" value="1"/>
</dbReference>
<evidence type="ECO:0000256" key="6">
    <source>
        <dbReference type="ARBA" id="ARBA00047939"/>
    </source>
</evidence>
<name>A0A1V0PNG5_9HYPH</name>
<dbReference type="Gene3D" id="1.10.3290.10">
    <property type="entry name" value="Fido-like domain"/>
    <property type="match status" value="1"/>
</dbReference>
<feature type="compositionally biased region" description="Polar residues" evidence="8">
    <location>
        <begin position="669"/>
        <end position="703"/>
    </location>
</feature>
<evidence type="ECO:0000256" key="7">
    <source>
        <dbReference type="ARBA" id="ARBA00048696"/>
    </source>
</evidence>
<keyword evidence="2" id="KW-0548">Nucleotidyltransferase</keyword>
<feature type="region of interest" description="Disordered" evidence="8">
    <location>
        <begin position="664"/>
        <end position="703"/>
    </location>
</feature>
<accession>A0A1V0PNG5</accession>
<dbReference type="Gene3D" id="2.40.50.140">
    <property type="entry name" value="Nucleic acid-binding proteins"/>
    <property type="match status" value="1"/>
</dbReference>
<dbReference type="InterPro" id="IPR003812">
    <property type="entry name" value="Fido"/>
</dbReference>
<feature type="domain" description="Fido" evidence="9">
    <location>
        <begin position="55"/>
        <end position="207"/>
    </location>
</feature>
<dbReference type="GO" id="GO:0070733">
    <property type="term" value="F:AMPylase activity"/>
    <property type="evidence" value="ECO:0007669"/>
    <property type="project" value="UniProtKB-EC"/>
</dbReference>
<dbReference type="NCBIfam" id="NF033856">
    <property type="entry name" value="T4SS_effec_BID"/>
    <property type="match status" value="1"/>
</dbReference>
<dbReference type="EC" id="2.7.7.108" evidence="5"/>
<evidence type="ECO:0000256" key="1">
    <source>
        <dbReference type="ARBA" id="ARBA00022679"/>
    </source>
</evidence>
<comment type="catalytic activity">
    <reaction evidence="7">
        <text>L-tyrosyl-[protein] + ATP = O-(5'-adenylyl)-L-tyrosyl-[protein] + diphosphate</text>
        <dbReference type="Rhea" id="RHEA:54288"/>
        <dbReference type="Rhea" id="RHEA-COMP:10136"/>
        <dbReference type="Rhea" id="RHEA-COMP:13846"/>
        <dbReference type="ChEBI" id="CHEBI:30616"/>
        <dbReference type="ChEBI" id="CHEBI:33019"/>
        <dbReference type="ChEBI" id="CHEBI:46858"/>
        <dbReference type="ChEBI" id="CHEBI:83624"/>
        <dbReference type="EC" id="2.7.7.108"/>
    </reaction>
</comment>
<evidence type="ECO:0000256" key="4">
    <source>
        <dbReference type="ARBA" id="ARBA00022840"/>
    </source>
</evidence>
<reference evidence="10" key="1">
    <citation type="journal article" date="2017" name="Genome Biol. Evol.">
        <title>Evolutionary Dynamics of Pathoadaptation Revealed by Three Independent Acquisitions of the VirB/D4 Type IV Secretion System in Bartonella.</title>
        <authorList>
            <person name="Harms A."/>
            <person name="Segers F.H."/>
            <person name="Quebatte M."/>
            <person name="Mistl C."/>
            <person name="Manfredi P."/>
            <person name="Korner J."/>
            <person name="Chomel B.B."/>
            <person name="Kosoy M."/>
            <person name="Maruyama S."/>
            <person name="Engel P."/>
            <person name="Dehio C."/>
        </authorList>
    </citation>
    <scope>NUCLEOTIDE SEQUENCE</scope>
    <source>
        <strain evidence="10">20.00 CHDE618</strain>
    </source>
</reference>
<organism evidence="10">
    <name type="scientific">Bartonella ancashensis</name>
    <dbReference type="NCBI Taxonomy" id="1318743"/>
    <lineage>
        <taxon>Bacteria</taxon>
        <taxon>Pseudomonadati</taxon>
        <taxon>Pseudomonadota</taxon>
        <taxon>Alphaproteobacteria</taxon>
        <taxon>Hyphomicrobiales</taxon>
        <taxon>Bartonellaceae</taxon>
        <taxon>Bartonella</taxon>
    </lineage>
</organism>
<keyword evidence="4" id="KW-0067">ATP-binding</keyword>
<dbReference type="SUPFAM" id="SSF140931">
    <property type="entry name" value="Fic-like"/>
    <property type="match status" value="1"/>
</dbReference>
<protein>
    <recommendedName>
        <fullName evidence="5">protein adenylyltransferase</fullName>
        <ecNumber evidence="5">2.7.7.108</ecNumber>
    </recommendedName>
</protein>
<proteinExistence type="predicted"/>
<dbReference type="GO" id="GO:0051302">
    <property type="term" value="P:regulation of cell division"/>
    <property type="evidence" value="ECO:0007669"/>
    <property type="project" value="TreeGrafter"/>
</dbReference>
<dbReference type="InterPro" id="IPR012340">
    <property type="entry name" value="NA-bd_OB-fold"/>
</dbReference>
<dbReference type="PROSITE" id="PS51459">
    <property type="entry name" value="FIDO"/>
    <property type="match status" value="1"/>
</dbReference>
<evidence type="ECO:0000256" key="5">
    <source>
        <dbReference type="ARBA" id="ARBA00034531"/>
    </source>
</evidence>
<evidence type="ECO:0000259" key="9">
    <source>
        <dbReference type="PROSITE" id="PS51459"/>
    </source>
</evidence>
<dbReference type="PANTHER" id="PTHR39560:SF1">
    <property type="entry name" value="PROTEIN ADENYLYLTRANSFERASE FIC-RELATED"/>
    <property type="match status" value="1"/>
</dbReference>
<dbReference type="RefSeq" id="WP_434037808.1">
    <property type="nucleotide sequence ID" value="NZ_CP180576.1"/>
</dbReference>
<comment type="catalytic activity">
    <reaction evidence="6">
        <text>L-threonyl-[protein] + ATP = 3-O-(5'-adenylyl)-L-threonyl-[protein] + diphosphate</text>
        <dbReference type="Rhea" id="RHEA:54292"/>
        <dbReference type="Rhea" id="RHEA-COMP:11060"/>
        <dbReference type="Rhea" id="RHEA-COMP:13847"/>
        <dbReference type="ChEBI" id="CHEBI:30013"/>
        <dbReference type="ChEBI" id="CHEBI:30616"/>
        <dbReference type="ChEBI" id="CHEBI:33019"/>
        <dbReference type="ChEBI" id="CHEBI:138113"/>
        <dbReference type="EC" id="2.7.7.108"/>
    </reaction>
</comment>
<evidence type="ECO:0000256" key="8">
    <source>
        <dbReference type="SAM" id="MobiDB-lite"/>
    </source>
</evidence>
<evidence type="ECO:0000256" key="3">
    <source>
        <dbReference type="ARBA" id="ARBA00022741"/>
    </source>
</evidence>